<feature type="region of interest" description="Disordered" evidence="1">
    <location>
        <begin position="168"/>
        <end position="204"/>
    </location>
</feature>
<evidence type="ECO:0000313" key="2">
    <source>
        <dbReference type="EMBL" id="GJJ69566.1"/>
    </source>
</evidence>
<comment type="caution">
    <text evidence="2">The sequence shown here is derived from an EMBL/GenBank/DDBJ whole genome shotgun (WGS) entry which is preliminary data.</text>
</comment>
<evidence type="ECO:0000313" key="3">
    <source>
        <dbReference type="Proteomes" id="UP000827284"/>
    </source>
</evidence>
<organism evidence="2 3">
    <name type="scientific">Entomortierella parvispora</name>
    <dbReference type="NCBI Taxonomy" id="205924"/>
    <lineage>
        <taxon>Eukaryota</taxon>
        <taxon>Fungi</taxon>
        <taxon>Fungi incertae sedis</taxon>
        <taxon>Mucoromycota</taxon>
        <taxon>Mortierellomycotina</taxon>
        <taxon>Mortierellomycetes</taxon>
        <taxon>Mortierellales</taxon>
        <taxon>Mortierellaceae</taxon>
        <taxon>Entomortierella</taxon>
    </lineage>
</organism>
<dbReference type="OrthoDB" id="2424936at2759"/>
<protein>
    <submittedName>
        <fullName evidence="2">Uncharacterized protein</fullName>
    </submittedName>
</protein>
<feature type="compositionally biased region" description="Basic and acidic residues" evidence="1">
    <location>
        <begin position="1346"/>
        <end position="1357"/>
    </location>
</feature>
<feature type="region of interest" description="Disordered" evidence="1">
    <location>
        <begin position="1346"/>
        <end position="1381"/>
    </location>
</feature>
<dbReference type="EMBL" id="BQFW01000002">
    <property type="protein sequence ID" value="GJJ69566.1"/>
    <property type="molecule type" value="Genomic_DNA"/>
</dbReference>
<gene>
    <name evidence="2" type="ORF">EMPS_01913</name>
</gene>
<proteinExistence type="predicted"/>
<sequence length="1381" mass="154567">MDQVVDDLVVAPVSELVPSSVNHSSPVDTVSSPTNAATFRANKRKIHYGKGPDDNMKAELLVCFEESCYKHLEMKIQEHIGKLNDSKNKEVEGKQEFKQRLLNQKSLPKGPLVDAADIYINRNDHPMKRSKVTSDITTATNKNNLRIWCNVVEAKFDNIWEECEKNLGTIQPEPDKGKKRKGSNPDEGGEPKTPIAGEDEENDDDWRTCTVTLKQILHPSLSNDEDYGRILKLLHEAQAHVTDVERSLYLLAQIGTILAGAGACMGQDSTLDLTNVLPPGYIVSPEQRIIHVAPVATQQAGIENKDSGMHSDIRNLLSQNHLSNMHTVFKENGDDRKGKLLAKSGDGHPKWRELSTIIDNKVPGVTIPYKDGFSSVVEAHTRQCSTAIKNLWEGNVYEKALDYLLRYLLSAWLAPNRAAAHKERKIKAVKNKEEKKAAKDAIPDSLSRSQWRHAMSRLMDNIARYHSNGRLDQLQHFVVPLLRLYAKKPLPADANASKSFQKLSETQLSGTGLGNAGDPEDLFADDDLDLCLFESQDFLSELDGGFMMETEISCGENQSASGPEEKEKEPSRRTLRSLQAIVKTLLESPLPCSTFTMTHIKDTVYKGTSFTENQLMVAQKIINALRPYVPRRWRNAQDDDYRPHTPHIVLRAPIVLISNAILRLLGQVEFTRRLSPVISSGKLHGLHLGARHIYEVLSGTMSERYDINGDAGIITSGKDCVGSLMAKRAVFANFFDIDKIDAICKKHGFQFGTRMSFVDEFTLNMSGPQIGDTRYPIRSAFDDNKKASKGLSNGKTARWRIELERSGLSKGDVEHQVEIAKASVEMKAKEREGPRKEIVSLRRDCNQLNSNIRALPRSYSNGGSEGDGHKNQLMLDLKVKQATLRKKEGRFQQLDDAWERSKKALYYWNRLLAMSKKKAPKDNPKKRAKASANKTLQISPRWDRPQAEDVPQRLDLDPLFEHHLKPCPISKRTQVVAILAEDPGVRVMSENVFLTVEGIRESVNRFQLLADLNEPEPEEAQAEPEDAVPVAWTMEQRVHAKKAVQGMKLPKAHRITARQVDDISFARKFRKKREQLLRSDKHKQAKADLQMLSDPDSSLATASTLDRVQQAMNARGSIEGLSAHLQALNGDPELIKLRRTCRHRTVRSWAKVTSNLRSRSAEYTINRLAEDMRGEPCVDKSTGYCSNCERVEISKSRIPAPYSHPSCCVKTTPVVRHVIFMGAAGTGVGSRIGGHYRLGGKNIRKQHRQVGTVVVTDEYMSTQRCCFCFKKTHSARSRRLVTTDKGKTVNTVLVNGSKECDNTACPAFKNGYTTRPRDTQACVCIGISGFSAIQDQERIPLAPFRPHLEPCEHDQHQQDAGIQTRSSTRGGSRATPGKGLH</sequence>
<feature type="compositionally biased region" description="Polar residues" evidence="1">
    <location>
        <begin position="1358"/>
        <end position="1370"/>
    </location>
</feature>
<name>A0A9P3LSZ9_9FUNG</name>
<accession>A0A9P3LSZ9</accession>
<evidence type="ECO:0000256" key="1">
    <source>
        <dbReference type="SAM" id="MobiDB-lite"/>
    </source>
</evidence>
<reference evidence="2" key="1">
    <citation type="submission" date="2021-11" db="EMBL/GenBank/DDBJ databases">
        <authorList>
            <person name="Herlambang A."/>
            <person name="Guo Y."/>
            <person name="Takashima Y."/>
            <person name="Nishizawa T."/>
        </authorList>
    </citation>
    <scope>NUCLEOTIDE SEQUENCE</scope>
    <source>
        <strain evidence="2">E1425</strain>
    </source>
</reference>
<reference evidence="2" key="2">
    <citation type="journal article" date="2022" name="Microbiol. Resour. Announc.">
        <title>Whole-Genome Sequence of Entomortierella parvispora E1425, a Mucoromycotan Fungus Associated with Burkholderiaceae-Related Endosymbiotic Bacteria.</title>
        <authorList>
            <person name="Herlambang A."/>
            <person name="Guo Y."/>
            <person name="Takashima Y."/>
            <person name="Narisawa K."/>
            <person name="Ohta H."/>
            <person name="Nishizawa T."/>
        </authorList>
    </citation>
    <scope>NUCLEOTIDE SEQUENCE</scope>
    <source>
        <strain evidence="2">E1425</strain>
    </source>
</reference>
<keyword evidence="3" id="KW-1185">Reference proteome</keyword>
<dbReference type="Proteomes" id="UP000827284">
    <property type="component" value="Unassembled WGS sequence"/>
</dbReference>